<feature type="region of interest" description="Disordered" evidence="1">
    <location>
        <begin position="1"/>
        <end position="36"/>
    </location>
</feature>
<protein>
    <submittedName>
        <fullName evidence="3">Uma2 family endonuclease</fullName>
    </submittedName>
</protein>
<dbReference type="PANTHER" id="PTHR35400">
    <property type="entry name" value="SLR1083 PROTEIN"/>
    <property type="match status" value="1"/>
</dbReference>
<feature type="compositionally biased region" description="Low complexity" evidence="1">
    <location>
        <begin position="25"/>
        <end position="36"/>
    </location>
</feature>
<dbReference type="InterPro" id="IPR012296">
    <property type="entry name" value="Nuclease_put_TT1808"/>
</dbReference>
<evidence type="ECO:0000313" key="3">
    <source>
        <dbReference type="EMBL" id="TMQ90902.1"/>
    </source>
</evidence>
<dbReference type="OrthoDB" id="4537149at2"/>
<dbReference type="PANTHER" id="PTHR35400:SF3">
    <property type="entry name" value="SLL1072 PROTEIN"/>
    <property type="match status" value="1"/>
</dbReference>
<keyword evidence="3" id="KW-0255">Endonuclease</keyword>
<dbReference type="Proteomes" id="UP000309174">
    <property type="component" value="Unassembled WGS sequence"/>
</dbReference>
<dbReference type="EMBL" id="VCKW01000252">
    <property type="protein sequence ID" value="TMQ90902.1"/>
    <property type="molecule type" value="Genomic_DNA"/>
</dbReference>
<sequence length="278" mass="30720">MGPVPLPRRPLQVHHPPPPLTCAHDSPSNSSTTSSNDLATLSASLLYDDREQIVREESQNVKVLSDEEVSLLPDTPYNLWVRGELDDYVDAPEGSRVEIIGGKVVVSPPPGLPHNAIAGDINYHLVRAHVLGTGYPWKTDQGTGMSLVGIGDGYVPDLMVIDEEVYLAARRAGVRTVVPDQVELVVEVTSSSNAKHDQQPTGRGRRNNKWNGYAGAEIPYYLLVDRSPKVARSILYSIPDQTLGAYLHQESWTFGEPIHLPDPFDIDIDTTEWRSWDQ</sequence>
<organism evidence="3 4">
    <name type="scientific">Actinomadura soli</name>
    <dbReference type="NCBI Taxonomy" id="2508997"/>
    <lineage>
        <taxon>Bacteria</taxon>
        <taxon>Bacillati</taxon>
        <taxon>Actinomycetota</taxon>
        <taxon>Actinomycetes</taxon>
        <taxon>Streptosporangiales</taxon>
        <taxon>Thermomonosporaceae</taxon>
        <taxon>Actinomadura</taxon>
    </lineage>
</organism>
<proteinExistence type="predicted"/>
<dbReference type="CDD" id="cd06260">
    <property type="entry name" value="DUF820-like"/>
    <property type="match status" value="1"/>
</dbReference>
<name>A0A5C4J2C7_9ACTN</name>
<keyword evidence="3" id="KW-0540">Nuclease</keyword>
<keyword evidence="4" id="KW-1185">Reference proteome</keyword>
<dbReference type="Pfam" id="PF05685">
    <property type="entry name" value="Uma2"/>
    <property type="match status" value="1"/>
</dbReference>
<dbReference type="SUPFAM" id="SSF52980">
    <property type="entry name" value="Restriction endonuclease-like"/>
    <property type="match status" value="1"/>
</dbReference>
<dbReference type="AlphaFoldDB" id="A0A5C4J2C7"/>
<feature type="region of interest" description="Disordered" evidence="1">
    <location>
        <begin position="189"/>
        <end position="209"/>
    </location>
</feature>
<keyword evidence="3" id="KW-0378">Hydrolase</keyword>
<dbReference type="InterPro" id="IPR011335">
    <property type="entry name" value="Restrct_endonuc-II-like"/>
</dbReference>
<comment type="caution">
    <text evidence="3">The sequence shown here is derived from an EMBL/GenBank/DDBJ whole genome shotgun (WGS) entry which is preliminary data.</text>
</comment>
<dbReference type="Gene3D" id="3.90.1570.10">
    <property type="entry name" value="tt1808, chain A"/>
    <property type="match status" value="1"/>
</dbReference>
<feature type="domain" description="Putative restriction endonuclease" evidence="2">
    <location>
        <begin position="86"/>
        <end position="264"/>
    </location>
</feature>
<gene>
    <name evidence="3" type="ORF">ETD83_33430</name>
</gene>
<reference evidence="3 4" key="1">
    <citation type="submission" date="2019-05" db="EMBL/GenBank/DDBJ databases">
        <title>Draft genome sequence of Actinomadura sp. 14C53.</title>
        <authorList>
            <person name="Saricaoglu S."/>
            <person name="Isik K."/>
        </authorList>
    </citation>
    <scope>NUCLEOTIDE SEQUENCE [LARGE SCALE GENOMIC DNA]</scope>
    <source>
        <strain evidence="3 4">14C53</strain>
    </source>
</reference>
<evidence type="ECO:0000256" key="1">
    <source>
        <dbReference type="SAM" id="MobiDB-lite"/>
    </source>
</evidence>
<accession>A0A5C4J2C7</accession>
<dbReference type="InterPro" id="IPR008538">
    <property type="entry name" value="Uma2"/>
</dbReference>
<dbReference type="GO" id="GO:0004519">
    <property type="term" value="F:endonuclease activity"/>
    <property type="evidence" value="ECO:0007669"/>
    <property type="project" value="UniProtKB-KW"/>
</dbReference>
<evidence type="ECO:0000313" key="4">
    <source>
        <dbReference type="Proteomes" id="UP000309174"/>
    </source>
</evidence>
<evidence type="ECO:0000259" key="2">
    <source>
        <dbReference type="Pfam" id="PF05685"/>
    </source>
</evidence>